<feature type="domain" description="DUF4399" evidence="1">
    <location>
        <begin position="56"/>
        <end position="147"/>
    </location>
</feature>
<reference evidence="2 3" key="1">
    <citation type="submission" date="2023-04" db="EMBL/GenBank/DDBJ databases">
        <title>Marinobulbifer ophiurae gen. nov., sp. Nov., isolate from tissue of brittle star Ophioplocus japonicus.</title>
        <authorList>
            <person name="Kawano K."/>
            <person name="Sawayama S."/>
            <person name="Nakagawa S."/>
        </authorList>
    </citation>
    <scope>NUCLEOTIDE SEQUENCE [LARGE SCALE GENOMIC DNA]</scope>
    <source>
        <strain evidence="2 3">NKW57</strain>
    </source>
</reference>
<gene>
    <name evidence="2" type="ORF">MNKW57_19860</name>
</gene>
<protein>
    <submittedName>
        <fullName evidence="2">DUF4399 domain-containing protein</fullName>
    </submittedName>
</protein>
<evidence type="ECO:0000313" key="3">
    <source>
        <dbReference type="Proteomes" id="UP001224392"/>
    </source>
</evidence>
<accession>A0ABQ6M064</accession>
<dbReference type="InterPro" id="IPR025512">
    <property type="entry name" value="DUF4399"/>
</dbReference>
<keyword evidence="3" id="KW-1185">Reference proteome</keyword>
<dbReference type="EMBL" id="BSYJ01000003">
    <property type="protein sequence ID" value="GMG87665.1"/>
    <property type="molecule type" value="Genomic_DNA"/>
</dbReference>
<evidence type="ECO:0000259" key="1">
    <source>
        <dbReference type="Pfam" id="PF14347"/>
    </source>
</evidence>
<evidence type="ECO:0000313" key="2">
    <source>
        <dbReference type="EMBL" id="GMG87665.1"/>
    </source>
</evidence>
<proteinExistence type="predicted"/>
<dbReference type="RefSeq" id="WP_285764280.1">
    <property type="nucleotide sequence ID" value="NZ_BSYJ01000003.1"/>
</dbReference>
<dbReference type="Pfam" id="PF14347">
    <property type="entry name" value="DUF4399"/>
    <property type="match status" value="1"/>
</dbReference>
<sequence>MYQMGLFKRVFALVLALGLAVPLFAGEIKPSKAPEGVKLYIIEPVDGATVKGTFKVKFGLSGMGVAPAGVDKENTGHHHLLINIGELPDLTKPLPATDQIKHFGGGQTETEITLPPGKHTLQLLLGNFLHIPHDKPVLSEKITITVEK</sequence>
<name>A0ABQ6M064_9GAMM</name>
<comment type="caution">
    <text evidence="2">The sequence shown here is derived from an EMBL/GenBank/DDBJ whole genome shotgun (WGS) entry which is preliminary data.</text>
</comment>
<dbReference type="Proteomes" id="UP001224392">
    <property type="component" value="Unassembled WGS sequence"/>
</dbReference>
<organism evidence="2 3">
    <name type="scientific">Biformimicrobium ophioploci</name>
    <dbReference type="NCBI Taxonomy" id="3036711"/>
    <lineage>
        <taxon>Bacteria</taxon>
        <taxon>Pseudomonadati</taxon>
        <taxon>Pseudomonadota</taxon>
        <taxon>Gammaproteobacteria</taxon>
        <taxon>Cellvibrionales</taxon>
        <taxon>Microbulbiferaceae</taxon>
        <taxon>Biformimicrobium</taxon>
    </lineage>
</organism>